<feature type="region of interest" description="Disordered" evidence="5">
    <location>
        <begin position="1"/>
        <end position="26"/>
    </location>
</feature>
<dbReference type="OrthoDB" id="5051797at2"/>
<evidence type="ECO:0000256" key="4">
    <source>
        <dbReference type="ARBA" id="ARBA00023136"/>
    </source>
</evidence>
<feature type="transmembrane region" description="Helical" evidence="6">
    <location>
        <begin position="365"/>
        <end position="386"/>
    </location>
</feature>
<reference evidence="8 9" key="1">
    <citation type="submission" date="2013-08" db="EMBL/GenBank/DDBJ databases">
        <title>Genome sequencing of Cellulomonas carbonis T26.</title>
        <authorList>
            <person name="Chen F."/>
            <person name="Li Y."/>
            <person name="Wang G."/>
        </authorList>
    </citation>
    <scope>NUCLEOTIDE SEQUENCE [LARGE SCALE GENOMIC DNA]</scope>
    <source>
        <strain evidence="8 9">T26</strain>
    </source>
</reference>
<dbReference type="InterPro" id="IPR007016">
    <property type="entry name" value="O-antigen_ligase-rel_domated"/>
</dbReference>
<dbReference type="InterPro" id="IPR051533">
    <property type="entry name" value="WaaL-like"/>
</dbReference>
<keyword evidence="3 6" id="KW-1133">Transmembrane helix</keyword>
<protein>
    <recommendedName>
        <fullName evidence="7">O-antigen ligase-related domain-containing protein</fullName>
    </recommendedName>
</protein>
<evidence type="ECO:0000313" key="8">
    <source>
        <dbReference type="EMBL" id="KGM10300.1"/>
    </source>
</evidence>
<feature type="transmembrane region" description="Helical" evidence="6">
    <location>
        <begin position="260"/>
        <end position="276"/>
    </location>
</feature>
<dbReference type="PANTHER" id="PTHR37422">
    <property type="entry name" value="TEICHURONIC ACID BIOSYNTHESIS PROTEIN TUAE"/>
    <property type="match status" value="1"/>
</dbReference>
<dbReference type="EMBL" id="AXCY01000055">
    <property type="protein sequence ID" value="KGM10300.1"/>
    <property type="molecule type" value="Genomic_DNA"/>
</dbReference>
<proteinExistence type="predicted"/>
<feature type="transmembrane region" description="Helical" evidence="6">
    <location>
        <begin position="61"/>
        <end position="79"/>
    </location>
</feature>
<gene>
    <name evidence="8" type="ORF">N868_15710</name>
</gene>
<comment type="subcellular location">
    <subcellularLocation>
        <location evidence="1">Membrane</location>
        <topology evidence="1">Multi-pass membrane protein</topology>
    </subcellularLocation>
</comment>
<feature type="transmembrane region" description="Helical" evidence="6">
    <location>
        <begin position="91"/>
        <end position="112"/>
    </location>
</feature>
<evidence type="ECO:0000256" key="6">
    <source>
        <dbReference type="SAM" id="Phobius"/>
    </source>
</evidence>
<organism evidence="8 9">
    <name type="scientific">Cellulomonas carbonis T26</name>
    <dbReference type="NCBI Taxonomy" id="947969"/>
    <lineage>
        <taxon>Bacteria</taxon>
        <taxon>Bacillati</taxon>
        <taxon>Actinomycetota</taxon>
        <taxon>Actinomycetes</taxon>
        <taxon>Micrococcales</taxon>
        <taxon>Cellulomonadaceae</taxon>
        <taxon>Cellulomonas</taxon>
    </lineage>
</organism>
<evidence type="ECO:0000256" key="1">
    <source>
        <dbReference type="ARBA" id="ARBA00004141"/>
    </source>
</evidence>
<evidence type="ECO:0000256" key="3">
    <source>
        <dbReference type="ARBA" id="ARBA00022989"/>
    </source>
</evidence>
<dbReference type="PANTHER" id="PTHR37422:SF23">
    <property type="entry name" value="TEICHURONIC ACID BIOSYNTHESIS PROTEIN TUAE"/>
    <property type="match status" value="1"/>
</dbReference>
<feature type="domain" description="O-antigen ligase-related" evidence="7">
    <location>
        <begin position="244"/>
        <end position="371"/>
    </location>
</feature>
<name>A0A0A0BQU6_9CELL</name>
<keyword evidence="4 6" id="KW-0472">Membrane</keyword>
<evidence type="ECO:0000313" key="9">
    <source>
        <dbReference type="Proteomes" id="UP000029839"/>
    </source>
</evidence>
<dbReference type="Pfam" id="PF04932">
    <property type="entry name" value="Wzy_C"/>
    <property type="match status" value="1"/>
</dbReference>
<feature type="transmembrane region" description="Helical" evidence="6">
    <location>
        <begin position="124"/>
        <end position="142"/>
    </location>
</feature>
<feature type="transmembrane region" description="Helical" evidence="6">
    <location>
        <begin position="33"/>
        <end position="55"/>
    </location>
</feature>
<dbReference type="Proteomes" id="UP000029839">
    <property type="component" value="Unassembled WGS sequence"/>
</dbReference>
<feature type="transmembrane region" description="Helical" evidence="6">
    <location>
        <begin position="212"/>
        <end position="230"/>
    </location>
</feature>
<feature type="transmembrane region" description="Helical" evidence="6">
    <location>
        <begin position="422"/>
        <end position="440"/>
    </location>
</feature>
<accession>A0A0A0BQU6</accession>
<dbReference type="RefSeq" id="WP_152605676.1">
    <property type="nucleotide sequence ID" value="NZ_AXCY01000055.1"/>
</dbReference>
<sequence length="471" mass="48398">MTAPTVPTGRVPDEVRDATRPGPGRGTRMRSSMLVLVLAYAVFLVLPGEVALVGPLRSNGAPLRLLGLLALFLVVAGFVRADTRLRARPVAWIALAYVGFTLLAWTTAYTRLLDAQQSAEINRSVLIVLSGVGITLLAAVAVQELRDAHRLVGWLAAGAVLCVTVGGLQFVGVIDKWTDVVATPITTTVVGAMGVVGRLGFNRVPGTTSSPLEYSVVLAVVLPLVIHLVLHAATRRARGMAGVAAAAILLGLPLGFSRSGLLTLVVTIVVMLVFLLPIHRWGLLLTTAFAAAGAVVVAPQITGVFRELVTTADEDDSIQGRLGDYPRVAEQFEQAPWFGNGPGSGPVLETVLDNQWLGTLVRDGIVGVVGLALLVLGGAALAAWSASRAPVGSAARTFNGALCAGLLGTAVAAAAFDLLAFQQATFAVFLLLGLVGVGVGRGASRGVVEAVADAPASPASPVGPERGAAPA</sequence>
<reference evidence="8 9" key="2">
    <citation type="journal article" date="2015" name="Stand. Genomic Sci.">
        <title>Draft genome sequence of Cellulomonas carbonis T26(T) and comparative analysis of six Cellulomonas genomes.</title>
        <authorList>
            <person name="Zhuang W."/>
            <person name="Zhang S."/>
            <person name="Xia X."/>
            <person name="Wang G."/>
        </authorList>
    </citation>
    <scope>NUCLEOTIDE SEQUENCE [LARGE SCALE GENOMIC DNA]</scope>
    <source>
        <strain evidence="8 9">T26</strain>
    </source>
</reference>
<evidence type="ECO:0000259" key="7">
    <source>
        <dbReference type="Pfam" id="PF04932"/>
    </source>
</evidence>
<keyword evidence="2 6" id="KW-0812">Transmembrane</keyword>
<feature type="transmembrane region" description="Helical" evidence="6">
    <location>
        <begin position="283"/>
        <end position="301"/>
    </location>
</feature>
<feature type="transmembrane region" description="Helical" evidence="6">
    <location>
        <begin position="398"/>
        <end position="416"/>
    </location>
</feature>
<comment type="caution">
    <text evidence="8">The sequence shown here is derived from an EMBL/GenBank/DDBJ whole genome shotgun (WGS) entry which is preliminary data.</text>
</comment>
<feature type="transmembrane region" description="Helical" evidence="6">
    <location>
        <begin position="154"/>
        <end position="174"/>
    </location>
</feature>
<evidence type="ECO:0000256" key="2">
    <source>
        <dbReference type="ARBA" id="ARBA00022692"/>
    </source>
</evidence>
<evidence type="ECO:0000256" key="5">
    <source>
        <dbReference type="SAM" id="MobiDB-lite"/>
    </source>
</evidence>
<dbReference type="AlphaFoldDB" id="A0A0A0BQU6"/>
<dbReference type="GO" id="GO:0016020">
    <property type="term" value="C:membrane"/>
    <property type="evidence" value="ECO:0007669"/>
    <property type="project" value="UniProtKB-SubCell"/>
</dbReference>
<keyword evidence="9" id="KW-1185">Reference proteome</keyword>